<dbReference type="STRING" id="1867952.MTBPR1_60021"/>
<dbReference type="Gene3D" id="1.10.443.10">
    <property type="entry name" value="Intergrase catalytic core"/>
    <property type="match status" value="1"/>
</dbReference>
<evidence type="ECO:0000256" key="5">
    <source>
        <dbReference type="PROSITE-ProRule" id="PRU01248"/>
    </source>
</evidence>
<evidence type="ECO:0000313" key="8">
    <source>
        <dbReference type="Proteomes" id="UP000231658"/>
    </source>
</evidence>
<evidence type="ECO:0000256" key="1">
    <source>
        <dbReference type="ARBA" id="ARBA00008857"/>
    </source>
</evidence>
<dbReference type="EMBL" id="FLYE01000045">
    <property type="protein sequence ID" value="SCA57508.1"/>
    <property type="molecule type" value="Genomic_DNA"/>
</dbReference>
<dbReference type="InterPro" id="IPR050090">
    <property type="entry name" value="Tyrosine_recombinase_XerCD"/>
</dbReference>
<keyword evidence="2" id="KW-0229">DNA integration</keyword>
<dbReference type="PANTHER" id="PTHR30349:SF41">
    <property type="entry name" value="INTEGRASE_RECOMBINASE PROTEIN MJ0367-RELATED"/>
    <property type="match status" value="1"/>
</dbReference>
<dbReference type="PANTHER" id="PTHR30349">
    <property type="entry name" value="PHAGE INTEGRASE-RELATED"/>
    <property type="match status" value="1"/>
</dbReference>
<dbReference type="PROSITE" id="PS51900">
    <property type="entry name" value="CB"/>
    <property type="match status" value="1"/>
</dbReference>
<organism evidence="7 8">
    <name type="scientific">Candidatus Terasakiella magnetica</name>
    <dbReference type="NCBI Taxonomy" id="1867952"/>
    <lineage>
        <taxon>Bacteria</taxon>
        <taxon>Pseudomonadati</taxon>
        <taxon>Pseudomonadota</taxon>
        <taxon>Alphaproteobacteria</taxon>
        <taxon>Rhodospirillales</taxon>
        <taxon>Terasakiellaceae</taxon>
        <taxon>Terasakiella</taxon>
    </lineage>
</organism>
<dbReference type="InterPro" id="IPR011010">
    <property type="entry name" value="DNA_brk_join_enz"/>
</dbReference>
<dbReference type="AlphaFoldDB" id="A0A1C3RJR2"/>
<protein>
    <submittedName>
        <fullName evidence="7">Putative Phage integrase family protein</fullName>
    </submittedName>
</protein>
<name>A0A1C3RJR2_9PROT</name>
<dbReference type="GO" id="GO:0003677">
    <property type="term" value="F:DNA binding"/>
    <property type="evidence" value="ECO:0007669"/>
    <property type="project" value="UniProtKB-UniRule"/>
</dbReference>
<evidence type="ECO:0000256" key="3">
    <source>
        <dbReference type="ARBA" id="ARBA00023125"/>
    </source>
</evidence>
<evidence type="ECO:0000259" key="6">
    <source>
        <dbReference type="PROSITE" id="PS51900"/>
    </source>
</evidence>
<dbReference type="InterPro" id="IPR010998">
    <property type="entry name" value="Integrase_recombinase_N"/>
</dbReference>
<keyword evidence="3 5" id="KW-0238">DNA-binding</keyword>
<dbReference type="GO" id="GO:0006310">
    <property type="term" value="P:DNA recombination"/>
    <property type="evidence" value="ECO:0007669"/>
    <property type="project" value="UniProtKB-KW"/>
</dbReference>
<evidence type="ECO:0000313" key="7">
    <source>
        <dbReference type="EMBL" id="SCA57508.1"/>
    </source>
</evidence>
<dbReference type="CDD" id="cd00397">
    <property type="entry name" value="DNA_BRE_C"/>
    <property type="match status" value="1"/>
</dbReference>
<keyword evidence="4" id="KW-0233">DNA recombination</keyword>
<dbReference type="Pfam" id="PF00589">
    <property type="entry name" value="Phage_integrase"/>
    <property type="match status" value="1"/>
</dbReference>
<evidence type="ECO:0000256" key="4">
    <source>
        <dbReference type="ARBA" id="ARBA00023172"/>
    </source>
</evidence>
<dbReference type="GO" id="GO:0015074">
    <property type="term" value="P:DNA integration"/>
    <property type="evidence" value="ECO:0007669"/>
    <property type="project" value="UniProtKB-KW"/>
</dbReference>
<reference evidence="7 8" key="1">
    <citation type="submission" date="2016-07" db="EMBL/GenBank/DDBJ databases">
        <authorList>
            <person name="Lefevre C.T."/>
        </authorList>
    </citation>
    <scope>NUCLEOTIDE SEQUENCE [LARGE SCALE GENOMIC DNA]</scope>
    <source>
        <strain evidence="7">PR1</strain>
    </source>
</reference>
<dbReference type="OrthoDB" id="102994at2"/>
<keyword evidence="8" id="KW-1185">Reference proteome</keyword>
<proteinExistence type="inferred from homology"/>
<dbReference type="InterPro" id="IPR013762">
    <property type="entry name" value="Integrase-like_cat_sf"/>
</dbReference>
<accession>A0A1C3RJR2</accession>
<dbReference type="Proteomes" id="UP000231658">
    <property type="component" value="Unassembled WGS sequence"/>
</dbReference>
<evidence type="ECO:0000256" key="2">
    <source>
        <dbReference type="ARBA" id="ARBA00022908"/>
    </source>
</evidence>
<dbReference type="InterPro" id="IPR002104">
    <property type="entry name" value="Integrase_catalytic"/>
</dbReference>
<gene>
    <name evidence="7" type="ORF">MTBPR1_60021</name>
</gene>
<dbReference type="RefSeq" id="WP_069189540.1">
    <property type="nucleotide sequence ID" value="NZ_FLYE01000045.1"/>
</dbReference>
<sequence length="428" mass="49190">MTKILHHNDALPMKILDGEITLELRGGSSIIQARWKSELEGRRYERVSTETSDIDKAKEKAKEAYKVYIAHVITGMPLESERTVKFVAEQYIASLGKKADLPKQQRQYISAIENYIIPLLGSVKITGVNKAQLELFNQKRDEKMGKIPKKGTVAKHNTAIRRIFEFGVDKKYCARNDMPFLTVKGVGQKSVPRPAFTDDEIKKIWDKFDEWIALTTRSDVQYRRKLLKLMCFFMYKIGCRPGNEIEELKWSCLQTEENGEITLHIHKSKYEEKERTIIMPYKLLKTLDEVGQLTGKTKPDDYIFCSPAGKKLVEMSVTFKDFLVWAKLRQAKTGKYKGENRALYSFRHTFATQQVRELTIGEITDMAEYMGTSAEMIVRFYVESNSNKFARDHVVGSFVDGVVEFYKDGKTDNAGFDVARLYSQGLAK</sequence>
<dbReference type="InterPro" id="IPR044068">
    <property type="entry name" value="CB"/>
</dbReference>
<feature type="domain" description="Core-binding (CB)" evidence="6">
    <location>
        <begin position="82"/>
        <end position="168"/>
    </location>
</feature>
<comment type="similarity">
    <text evidence="1">Belongs to the 'phage' integrase family.</text>
</comment>
<dbReference type="SUPFAM" id="SSF56349">
    <property type="entry name" value="DNA breaking-rejoining enzymes"/>
    <property type="match status" value="1"/>
</dbReference>
<dbReference type="Gene3D" id="1.10.150.130">
    <property type="match status" value="1"/>
</dbReference>